<dbReference type="KEGG" id="mend:L6E24_04460"/>
<organism evidence="1 2">
    <name type="scientific">Methanoplanus endosymbiosus</name>
    <dbReference type="NCBI Taxonomy" id="33865"/>
    <lineage>
        <taxon>Archaea</taxon>
        <taxon>Methanobacteriati</taxon>
        <taxon>Methanobacteriota</taxon>
        <taxon>Stenosarchaea group</taxon>
        <taxon>Methanomicrobia</taxon>
        <taxon>Methanomicrobiales</taxon>
        <taxon>Methanomicrobiaceae</taxon>
        <taxon>Methanoplanus</taxon>
    </lineage>
</organism>
<dbReference type="Proteomes" id="UP001060368">
    <property type="component" value="Chromosome"/>
</dbReference>
<evidence type="ECO:0000313" key="2">
    <source>
        <dbReference type="Proteomes" id="UP001060368"/>
    </source>
</evidence>
<accession>A0A9E7PR15</accession>
<gene>
    <name evidence="1" type="ORF">L6E24_04460</name>
</gene>
<name>A0A9E7PR15_9EURY</name>
<dbReference type="GeneID" id="74306922"/>
<keyword evidence="2" id="KW-1185">Reference proteome</keyword>
<proteinExistence type="predicted"/>
<dbReference type="EMBL" id="CP096115">
    <property type="protein sequence ID" value="UUX93384.1"/>
    <property type="molecule type" value="Genomic_DNA"/>
</dbReference>
<dbReference type="RefSeq" id="WP_257743523.1">
    <property type="nucleotide sequence ID" value="NZ_CP096115.1"/>
</dbReference>
<reference evidence="1" key="1">
    <citation type="submission" date="2022-04" db="EMBL/GenBank/DDBJ databases">
        <title>Complete genome of Methanoplanus endosymbiosus DSM 3599.</title>
        <authorList>
            <person name="Chen S.-C."/>
            <person name="You Y.-T."/>
            <person name="Zhou Y.-Z."/>
            <person name="Lai M.-C."/>
        </authorList>
    </citation>
    <scope>NUCLEOTIDE SEQUENCE</scope>
    <source>
        <strain evidence="1">DSM 3599</strain>
    </source>
</reference>
<protein>
    <submittedName>
        <fullName evidence="1">Uncharacterized protein</fullName>
    </submittedName>
</protein>
<sequence length="73" mass="8619">MSKTLYFERKYKQNIDNFNLTTEIDSVIEKKTGKKLKLIKKSSPVLSRGGCIFKIKDYNLENRIEKAINRYSE</sequence>
<evidence type="ECO:0000313" key="1">
    <source>
        <dbReference type="EMBL" id="UUX93384.1"/>
    </source>
</evidence>
<dbReference type="AlphaFoldDB" id="A0A9E7PR15"/>